<dbReference type="OrthoDB" id="9795814at2"/>
<evidence type="ECO:0000313" key="2">
    <source>
        <dbReference type="Proteomes" id="UP000287563"/>
    </source>
</evidence>
<reference evidence="1 2" key="1">
    <citation type="submission" date="2018-11" db="EMBL/GenBank/DDBJ databases">
        <title>Photobacterium sp. BEI247 sp. nov., a marine bacterium isolated from Yongle Blue Hole in the South China Sea.</title>
        <authorList>
            <person name="Wang X."/>
        </authorList>
    </citation>
    <scope>NUCLEOTIDE SEQUENCE [LARGE SCALE GENOMIC DNA]</scope>
    <source>
        <strain evidence="2">BEI247</strain>
    </source>
</reference>
<dbReference type="SUPFAM" id="SSF46458">
    <property type="entry name" value="Globin-like"/>
    <property type="match status" value="1"/>
</dbReference>
<dbReference type="Gene3D" id="1.10.490.10">
    <property type="entry name" value="Globins"/>
    <property type="match status" value="1"/>
</dbReference>
<keyword evidence="2" id="KW-1185">Reference proteome</keyword>
<sequence>MKDAHARLNITEKDWPRMEVLLKSVLDKHDVAEKEQQELMEIVGSTKADIVTAPQLNMFSCICCN</sequence>
<dbReference type="GO" id="GO:0020037">
    <property type="term" value="F:heme binding"/>
    <property type="evidence" value="ECO:0007669"/>
    <property type="project" value="InterPro"/>
</dbReference>
<proteinExistence type="predicted"/>
<dbReference type="GO" id="GO:0019825">
    <property type="term" value="F:oxygen binding"/>
    <property type="evidence" value="ECO:0007669"/>
    <property type="project" value="InterPro"/>
</dbReference>
<gene>
    <name evidence="1" type="ORF">EDI28_11685</name>
</gene>
<name>A0A444JQ36_9GAMM</name>
<evidence type="ECO:0000313" key="1">
    <source>
        <dbReference type="EMBL" id="RWX55220.1"/>
    </source>
</evidence>
<dbReference type="InterPro" id="IPR009050">
    <property type="entry name" value="Globin-like_sf"/>
</dbReference>
<dbReference type="InterPro" id="IPR012292">
    <property type="entry name" value="Globin/Proto"/>
</dbReference>
<dbReference type="RefSeq" id="WP_128784034.1">
    <property type="nucleotide sequence ID" value="NZ_JAKJSG010000016.1"/>
</dbReference>
<dbReference type="AlphaFoldDB" id="A0A444JQ36"/>
<comment type="caution">
    <text evidence="1">The sequence shown here is derived from an EMBL/GenBank/DDBJ whole genome shotgun (WGS) entry which is preliminary data.</text>
</comment>
<dbReference type="Proteomes" id="UP000287563">
    <property type="component" value="Unassembled WGS sequence"/>
</dbReference>
<dbReference type="EMBL" id="RJLM01000004">
    <property type="protein sequence ID" value="RWX55220.1"/>
    <property type="molecule type" value="Genomic_DNA"/>
</dbReference>
<protein>
    <submittedName>
        <fullName evidence="1">Uncharacterized protein</fullName>
    </submittedName>
</protein>
<accession>A0A444JQ36</accession>
<organism evidence="1 2">
    <name type="scientific">Photobacterium chitinilyticum</name>
    <dbReference type="NCBI Taxonomy" id="2485123"/>
    <lineage>
        <taxon>Bacteria</taxon>
        <taxon>Pseudomonadati</taxon>
        <taxon>Pseudomonadota</taxon>
        <taxon>Gammaproteobacteria</taxon>
        <taxon>Vibrionales</taxon>
        <taxon>Vibrionaceae</taxon>
        <taxon>Photobacterium</taxon>
    </lineage>
</organism>